<dbReference type="InterPro" id="IPR029030">
    <property type="entry name" value="Caspase-like_dom_sf"/>
</dbReference>
<proteinExistence type="predicted"/>
<name>A0ABN2RK98_9MICO</name>
<dbReference type="InterPro" id="IPR000719">
    <property type="entry name" value="Prot_kinase_dom"/>
</dbReference>
<dbReference type="CDD" id="cd14014">
    <property type="entry name" value="STKc_PknB_like"/>
    <property type="match status" value="1"/>
</dbReference>
<dbReference type="Gene3D" id="3.40.50.1460">
    <property type="match status" value="1"/>
</dbReference>
<sequence length="744" mass="80532">MGSGTRRAVVIGINSYANVGRLAGCVRDATDVADALTGTGYDFQTVLVVDDDATRRKCLDELWSAAEAEGEFLVVYFAGHGLVHGGAGHLVTTEGVPRDPGIGLLELGHIMASASQNYAHVIAVLDSCHSGAGITWSGYTPLTQDAIEHGVAVVNASRILLAACRAEQVAFETAEPDARGAFTKVLVEGLHGGAVNHQGDVTVHSLFDFLDSNMDTLRQTPVFKGDSAGSVVLGTGFSPRLGAPVPTQEANQIFAKAESLLDTYQLLQTSELSRLDHRRQVGLRTCAQKLSEVVRWFDETENLAKDVARDARWRGFRSSLLNYQASLSNLNDGDVLPVGKVERRIGGGGFGQVWEVESQGHKQALKVFHGSELSDPVKPTRFRNGYYSMRSLTHPRIVAVHELTEAPLGFTMDLIQGADLRDAYIDRTDSRTLLALLIDIADTVRFAHGRSIVHRDIKPENVILAWDETSGEPAAHLTDFDLAYIETNRTVTVNLVGGAVNYAAPEQFYASNGSVARDFTVDVFGFAQLMYFILHGSDPAADKPAQNTQRFSNSVAGLFPAEPAELLIGLYKQSSSVDPSGRPQTMEEVHAVLSRAKVLHEATMSGAQLTAADILRQVAFTYAGPGGYSMDDEVVRMESRAGTMQIEVRQRGVESDGASDFLMTFSVSQQFGIPGASSGGHARGILNQRIDKRLQRYPDVRRSAGKHGYFQTHLTIERVPLSTSGIAELSILLSEIIAAIEHVD</sequence>
<comment type="caution">
    <text evidence="2">The sequence shown here is derived from an EMBL/GenBank/DDBJ whole genome shotgun (WGS) entry which is preliminary data.</text>
</comment>
<dbReference type="PROSITE" id="PS50011">
    <property type="entry name" value="PROTEIN_KINASE_DOM"/>
    <property type="match status" value="1"/>
</dbReference>
<dbReference type="SMART" id="SM00220">
    <property type="entry name" value="S_TKc"/>
    <property type="match status" value="1"/>
</dbReference>
<keyword evidence="3" id="KW-1185">Reference proteome</keyword>
<dbReference type="InterPro" id="IPR011600">
    <property type="entry name" value="Pept_C14_caspase"/>
</dbReference>
<dbReference type="Proteomes" id="UP001499933">
    <property type="component" value="Unassembled WGS sequence"/>
</dbReference>
<dbReference type="EMBL" id="BAAAOG010000013">
    <property type="protein sequence ID" value="GAA1970226.1"/>
    <property type="molecule type" value="Genomic_DNA"/>
</dbReference>
<dbReference type="RefSeq" id="WP_344097483.1">
    <property type="nucleotide sequence ID" value="NZ_BAAAOG010000013.1"/>
</dbReference>
<dbReference type="InterPro" id="IPR008271">
    <property type="entry name" value="Ser/Thr_kinase_AS"/>
</dbReference>
<dbReference type="Pfam" id="PF00656">
    <property type="entry name" value="Peptidase_C14"/>
    <property type="match status" value="1"/>
</dbReference>
<dbReference type="PROSITE" id="PS00108">
    <property type="entry name" value="PROTEIN_KINASE_ST"/>
    <property type="match status" value="1"/>
</dbReference>
<dbReference type="PANTHER" id="PTHR44329:SF289">
    <property type="entry name" value="SERINE_THREONINE-PROTEIN KINASE VIK"/>
    <property type="match status" value="1"/>
</dbReference>
<evidence type="ECO:0000259" key="1">
    <source>
        <dbReference type="PROSITE" id="PS50011"/>
    </source>
</evidence>
<dbReference type="PANTHER" id="PTHR44329">
    <property type="entry name" value="SERINE/THREONINE-PROTEIN KINASE TNNI3K-RELATED"/>
    <property type="match status" value="1"/>
</dbReference>
<evidence type="ECO:0000313" key="3">
    <source>
        <dbReference type="Proteomes" id="UP001499933"/>
    </source>
</evidence>
<dbReference type="SUPFAM" id="SSF56112">
    <property type="entry name" value="Protein kinase-like (PK-like)"/>
    <property type="match status" value="1"/>
</dbReference>
<gene>
    <name evidence="2" type="ORF">GCM10009776_36610</name>
</gene>
<dbReference type="InterPro" id="IPR011009">
    <property type="entry name" value="Kinase-like_dom_sf"/>
</dbReference>
<dbReference type="Gene3D" id="1.10.510.10">
    <property type="entry name" value="Transferase(Phosphotransferase) domain 1"/>
    <property type="match status" value="1"/>
</dbReference>
<reference evidence="2 3" key="1">
    <citation type="journal article" date="2019" name="Int. J. Syst. Evol. Microbiol.">
        <title>The Global Catalogue of Microorganisms (GCM) 10K type strain sequencing project: providing services to taxonomists for standard genome sequencing and annotation.</title>
        <authorList>
            <consortium name="The Broad Institute Genomics Platform"/>
            <consortium name="The Broad Institute Genome Sequencing Center for Infectious Disease"/>
            <person name="Wu L."/>
            <person name="Ma J."/>
        </authorList>
    </citation>
    <scope>NUCLEOTIDE SEQUENCE [LARGE SCALE GENOMIC DNA]</scope>
    <source>
        <strain evidence="2 3">JCM 14901</strain>
    </source>
</reference>
<accession>A0ABN2RK98</accession>
<evidence type="ECO:0000313" key="2">
    <source>
        <dbReference type="EMBL" id="GAA1970226.1"/>
    </source>
</evidence>
<dbReference type="SUPFAM" id="SSF52129">
    <property type="entry name" value="Caspase-like"/>
    <property type="match status" value="1"/>
</dbReference>
<dbReference type="Pfam" id="PF00069">
    <property type="entry name" value="Pkinase"/>
    <property type="match status" value="1"/>
</dbReference>
<dbReference type="InterPro" id="IPR051681">
    <property type="entry name" value="Ser/Thr_Kinases-Pseudokinases"/>
</dbReference>
<feature type="domain" description="Protein kinase" evidence="1">
    <location>
        <begin position="339"/>
        <end position="593"/>
    </location>
</feature>
<protein>
    <recommendedName>
        <fullName evidence="1">Protein kinase domain-containing protein</fullName>
    </recommendedName>
</protein>
<organism evidence="2 3">
    <name type="scientific">Microbacterium deminutum</name>
    <dbReference type="NCBI Taxonomy" id="344164"/>
    <lineage>
        <taxon>Bacteria</taxon>
        <taxon>Bacillati</taxon>
        <taxon>Actinomycetota</taxon>
        <taxon>Actinomycetes</taxon>
        <taxon>Micrococcales</taxon>
        <taxon>Microbacteriaceae</taxon>
        <taxon>Microbacterium</taxon>
    </lineage>
</organism>